<feature type="compositionally biased region" description="Pro residues" evidence="5">
    <location>
        <begin position="293"/>
        <end position="304"/>
    </location>
</feature>
<keyword evidence="3" id="KW-1133">Transmembrane helix</keyword>
<evidence type="ECO:0000259" key="7">
    <source>
        <dbReference type="Pfam" id="PF04991"/>
    </source>
</evidence>
<protein>
    <recommendedName>
        <fullName evidence="7">LicD/FKTN/FKRP nucleotidyltransferase domain-containing protein</fullName>
    </recommendedName>
</protein>
<feature type="domain" description="LicD/FKTN/FKRP nucleotidyltransferase" evidence="7">
    <location>
        <begin position="215"/>
        <end position="253"/>
    </location>
</feature>
<sequence length="304" mass="35094">MRQTSAISLYLTALLLLILPLCRHAVLVRGDADFLDVRTKLVKDRSGKGGDPKDKYFHESTFHPHYDGRFAAAEIGKEQRLPHLTALMQTFLSTMADIGAETWIMHGTLLGWWWNQKILPWDSDIDVQVSEVTIAFLAKYYNMTEYHFRIPGVENGRTYLLEVNPHYTIRGTEDTLNVIDARWIDTDTGLFIDISTVRIDYPARAEGVQGAMMSKDRHTYKEQDIFPLRDSFFEGIHVKIPFEYATLLEEEYGKKALTLTTFEHHEFNYTSKIWEPQTGAPTEKPGRRKRPFTPRPQPPSQNQT</sequence>
<dbReference type="Pfam" id="PF04991">
    <property type="entry name" value="LicD"/>
    <property type="match status" value="2"/>
</dbReference>
<evidence type="ECO:0000256" key="6">
    <source>
        <dbReference type="SAM" id="SignalP"/>
    </source>
</evidence>
<evidence type="ECO:0000256" key="5">
    <source>
        <dbReference type="SAM" id="MobiDB-lite"/>
    </source>
</evidence>
<dbReference type="InterPro" id="IPR009644">
    <property type="entry name" value="FKTN/MNN4/W02B3.4-1"/>
</dbReference>
<dbReference type="GO" id="GO:0016020">
    <property type="term" value="C:membrane"/>
    <property type="evidence" value="ECO:0007669"/>
    <property type="project" value="UniProtKB-SubCell"/>
</dbReference>
<feature type="chain" id="PRO_5043776616" description="LicD/FKTN/FKRP nucleotidyltransferase domain-containing protein" evidence="6">
    <location>
        <begin position="26"/>
        <end position="304"/>
    </location>
</feature>
<dbReference type="EMBL" id="JAVRRD010000009">
    <property type="protein sequence ID" value="KAK5055186.1"/>
    <property type="molecule type" value="Genomic_DNA"/>
</dbReference>
<dbReference type="GO" id="GO:0009100">
    <property type="term" value="P:glycoprotein metabolic process"/>
    <property type="evidence" value="ECO:0007669"/>
    <property type="project" value="UniProtKB-ARBA"/>
</dbReference>
<feature type="region of interest" description="Disordered" evidence="5">
    <location>
        <begin position="273"/>
        <end position="304"/>
    </location>
</feature>
<evidence type="ECO:0000313" key="9">
    <source>
        <dbReference type="Proteomes" id="UP001358417"/>
    </source>
</evidence>
<evidence type="ECO:0000256" key="3">
    <source>
        <dbReference type="ARBA" id="ARBA00022989"/>
    </source>
</evidence>
<keyword evidence="2" id="KW-0812">Transmembrane</keyword>
<keyword evidence="9" id="KW-1185">Reference proteome</keyword>
<dbReference type="InterPro" id="IPR007074">
    <property type="entry name" value="LicD/FKTN/FKRP_NTP_transf"/>
</dbReference>
<keyword evidence="6" id="KW-0732">Signal</keyword>
<comment type="subcellular location">
    <subcellularLocation>
        <location evidence="1">Membrane</location>
        <topology evidence="1">Single-pass membrane protein</topology>
    </subcellularLocation>
</comment>
<keyword evidence="4" id="KW-0472">Membrane</keyword>
<dbReference type="PANTHER" id="PTHR15407">
    <property type="entry name" value="FUKUTIN-RELATED"/>
    <property type="match status" value="1"/>
</dbReference>
<dbReference type="RefSeq" id="XP_064707617.1">
    <property type="nucleotide sequence ID" value="XM_064856441.1"/>
</dbReference>
<dbReference type="AlphaFoldDB" id="A0AAV9NGW3"/>
<evidence type="ECO:0000256" key="2">
    <source>
        <dbReference type="ARBA" id="ARBA00022692"/>
    </source>
</evidence>
<feature type="signal peptide" evidence="6">
    <location>
        <begin position="1"/>
        <end position="25"/>
    </location>
</feature>
<feature type="domain" description="LicD/FKTN/FKRP nucleotidyltransferase" evidence="7">
    <location>
        <begin position="101"/>
        <end position="201"/>
    </location>
</feature>
<evidence type="ECO:0000313" key="8">
    <source>
        <dbReference type="EMBL" id="KAK5055186.1"/>
    </source>
</evidence>
<dbReference type="GeneID" id="89981072"/>
<gene>
    <name evidence="8" type="ORF">LTR84_012935</name>
</gene>
<accession>A0AAV9NGW3</accession>
<evidence type="ECO:0000256" key="4">
    <source>
        <dbReference type="ARBA" id="ARBA00023136"/>
    </source>
</evidence>
<organism evidence="8 9">
    <name type="scientific">Exophiala bonariae</name>
    <dbReference type="NCBI Taxonomy" id="1690606"/>
    <lineage>
        <taxon>Eukaryota</taxon>
        <taxon>Fungi</taxon>
        <taxon>Dikarya</taxon>
        <taxon>Ascomycota</taxon>
        <taxon>Pezizomycotina</taxon>
        <taxon>Eurotiomycetes</taxon>
        <taxon>Chaetothyriomycetidae</taxon>
        <taxon>Chaetothyriales</taxon>
        <taxon>Herpotrichiellaceae</taxon>
        <taxon>Exophiala</taxon>
    </lineage>
</organism>
<dbReference type="Proteomes" id="UP001358417">
    <property type="component" value="Unassembled WGS sequence"/>
</dbReference>
<dbReference type="PANTHER" id="PTHR15407:SF32">
    <property type="entry name" value="PROTEIN (MNN4), PUTATIVE (AFU_ORTHOLOGUE AFUA_1G03790)-RELATED"/>
    <property type="match status" value="1"/>
</dbReference>
<reference evidence="8 9" key="1">
    <citation type="submission" date="2023-08" db="EMBL/GenBank/DDBJ databases">
        <title>Black Yeasts Isolated from many extreme environments.</title>
        <authorList>
            <person name="Coleine C."/>
            <person name="Stajich J.E."/>
            <person name="Selbmann L."/>
        </authorList>
    </citation>
    <scope>NUCLEOTIDE SEQUENCE [LARGE SCALE GENOMIC DNA]</scope>
    <source>
        <strain evidence="8 9">CCFEE 5792</strain>
    </source>
</reference>
<comment type="caution">
    <text evidence="8">The sequence shown here is derived from an EMBL/GenBank/DDBJ whole genome shotgun (WGS) entry which is preliminary data.</text>
</comment>
<proteinExistence type="predicted"/>
<name>A0AAV9NGW3_9EURO</name>
<evidence type="ECO:0000256" key="1">
    <source>
        <dbReference type="ARBA" id="ARBA00004167"/>
    </source>
</evidence>